<dbReference type="AlphaFoldDB" id="A0A7J0EZ05"/>
<organism evidence="1 2">
    <name type="scientific">Actinidia rufa</name>
    <dbReference type="NCBI Taxonomy" id="165716"/>
    <lineage>
        <taxon>Eukaryota</taxon>
        <taxon>Viridiplantae</taxon>
        <taxon>Streptophyta</taxon>
        <taxon>Embryophyta</taxon>
        <taxon>Tracheophyta</taxon>
        <taxon>Spermatophyta</taxon>
        <taxon>Magnoliopsida</taxon>
        <taxon>eudicotyledons</taxon>
        <taxon>Gunneridae</taxon>
        <taxon>Pentapetalae</taxon>
        <taxon>asterids</taxon>
        <taxon>Ericales</taxon>
        <taxon>Actinidiaceae</taxon>
        <taxon>Actinidia</taxon>
    </lineage>
</organism>
<evidence type="ECO:0000313" key="2">
    <source>
        <dbReference type="Proteomes" id="UP000585474"/>
    </source>
</evidence>
<gene>
    <name evidence="1" type="ORF">Acr_08g0000700</name>
</gene>
<reference evidence="1 2" key="1">
    <citation type="submission" date="2019-07" db="EMBL/GenBank/DDBJ databases">
        <title>De Novo Assembly of kiwifruit Actinidia rufa.</title>
        <authorList>
            <person name="Sugita-Konishi S."/>
            <person name="Sato K."/>
            <person name="Mori E."/>
            <person name="Abe Y."/>
            <person name="Kisaki G."/>
            <person name="Hamano K."/>
            <person name="Suezawa K."/>
            <person name="Otani M."/>
            <person name="Fukuda T."/>
            <person name="Manabe T."/>
            <person name="Gomi K."/>
            <person name="Tabuchi M."/>
            <person name="Akimitsu K."/>
            <person name="Kataoka I."/>
        </authorList>
    </citation>
    <scope>NUCLEOTIDE SEQUENCE [LARGE SCALE GENOMIC DNA]</scope>
    <source>
        <strain evidence="2">cv. Fuchu</strain>
    </source>
</reference>
<dbReference type="EMBL" id="BJWL01000008">
    <property type="protein sequence ID" value="GFY91674.1"/>
    <property type="molecule type" value="Genomic_DNA"/>
</dbReference>
<keyword evidence="2" id="KW-1185">Reference proteome</keyword>
<protein>
    <submittedName>
        <fullName evidence="1">Uncharacterized protein</fullName>
    </submittedName>
</protein>
<evidence type="ECO:0000313" key="1">
    <source>
        <dbReference type="EMBL" id="GFY91674.1"/>
    </source>
</evidence>
<sequence>MGCISSKVITKSMSFHQEMSQSLQRTTNGIPGLEELFTTNNGPKPALQHSSTETINTWELISGLRENQVKQEGQQADPSLSPTPVVVDIYKAKWSKSCHWSPENEMLARVPRDDGLTADRFKLASKGVVRTRSFHTVEEYDAMVENIQLIQEQLKGFGDGNDSATKLQLQHSKCSSKKTYCVDYYHSNFLEATQSCPRDKESTRENSMIDVSGIPLTSMPGTKETKEVLPSLNVSTLIIEKSKAYDDDDPHEGNFSGKGFKRKVIAKWLKSLQIPSTIEFPRVPSLRDWVQAGGQVNSPGAYVTPKFGNYNLQSTNWSGKECGEDSIFSPQLVAAFEECMQQMEVDESIILKQIEQVTEDDCTPDIDMEAEEERSSNKHLNS</sequence>
<accession>A0A7J0EZ05</accession>
<dbReference type="OrthoDB" id="1937661at2759"/>
<comment type="caution">
    <text evidence="1">The sequence shown here is derived from an EMBL/GenBank/DDBJ whole genome shotgun (WGS) entry which is preliminary data.</text>
</comment>
<proteinExistence type="predicted"/>
<dbReference type="Proteomes" id="UP000585474">
    <property type="component" value="Unassembled WGS sequence"/>
</dbReference>
<name>A0A7J0EZ05_9ERIC</name>